<comment type="caution">
    <text evidence="1">The sequence shown here is derived from an EMBL/GenBank/DDBJ whole genome shotgun (WGS) entry which is preliminary data.</text>
</comment>
<dbReference type="AlphaFoldDB" id="A0A7K0KEN0"/>
<organism evidence="1 2">
    <name type="scientific">Hallella mizrahii</name>
    <dbReference type="NCBI Taxonomy" id="2606637"/>
    <lineage>
        <taxon>Bacteria</taxon>
        <taxon>Pseudomonadati</taxon>
        <taxon>Bacteroidota</taxon>
        <taxon>Bacteroidia</taxon>
        <taxon>Bacteroidales</taxon>
        <taxon>Prevotellaceae</taxon>
        <taxon>Hallella</taxon>
    </lineage>
</organism>
<proteinExistence type="predicted"/>
<name>A0A7K0KEN0_9BACT</name>
<sequence length="248" mass="28998">MAINDYFKMQRVINGLDLSRPVYKYIPLKYVITMLKTQKLYVGKVKKWEDTYENFLLKQDFVYDNRHLSADNLMDQIYGQCWTLLSESDAMWRIYSNLSKMNDIAIRIKTTAQRLFDAVYTSDDCMATTSIGSVEYVYKKEILQWIKELHMHTAQDIGNNIVPSLYKKRKPFSHESEVRIIIMHDQDMGEGLSYDITPATMFDDFVIDPRLDTSTVNKIAKKLINLGINVNKIKQSQLYTFTPSLIKL</sequence>
<evidence type="ECO:0008006" key="3">
    <source>
        <dbReference type="Google" id="ProtNLM"/>
    </source>
</evidence>
<dbReference type="RefSeq" id="WP_154533984.1">
    <property type="nucleotide sequence ID" value="NZ_VUNG01000014.1"/>
</dbReference>
<reference evidence="1 2" key="1">
    <citation type="submission" date="2019-08" db="EMBL/GenBank/DDBJ databases">
        <title>In-depth cultivation of the pig gut microbiome towards novel bacterial diversity and tailored functional studies.</title>
        <authorList>
            <person name="Wylensek D."/>
            <person name="Hitch T.C.A."/>
            <person name="Clavel T."/>
        </authorList>
    </citation>
    <scope>NUCLEOTIDE SEQUENCE [LARGE SCALE GENOMIC DNA]</scope>
    <source>
        <strain evidence="1 2">LKV-178-WT-2A</strain>
    </source>
</reference>
<accession>A0A7K0KEN0</accession>
<dbReference type="Proteomes" id="UP000438914">
    <property type="component" value="Unassembled WGS sequence"/>
</dbReference>
<evidence type="ECO:0000313" key="2">
    <source>
        <dbReference type="Proteomes" id="UP000438914"/>
    </source>
</evidence>
<gene>
    <name evidence="1" type="ORF">FYJ73_06900</name>
</gene>
<keyword evidence="2" id="KW-1185">Reference proteome</keyword>
<protein>
    <recommendedName>
        <fullName evidence="3">DUF2971 domain-containing protein</fullName>
    </recommendedName>
</protein>
<evidence type="ECO:0000313" key="1">
    <source>
        <dbReference type="EMBL" id="MST84397.1"/>
    </source>
</evidence>
<dbReference type="EMBL" id="VUNG01000014">
    <property type="protein sequence ID" value="MST84397.1"/>
    <property type="molecule type" value="Genomic_DNA"/>
</dbReference>